<reference evidence="1" key="1">
    <citation type="journal article" date="2015" name="Nature">
        <title>Complex archaea that bridge the gap between prokaryotes and eukaryotes.</title>
        <authorList>
            <person name="Spang A."/>
            <person name="Saw J.H."/>
            <person name="Jorgensen S.L."/>
            <person name="Zaremba-Niedzwiedzka K."/>
            <person name="Martijn J."/>
            <person name="Lind A.E."/>
            <person name="van Eijk R."/>
            <person name="Schleper C."/>
            <person name="Guy L."/>
            <person name="Ettema T.J."/>
        </authorList>
    </citation>
    <scope>NUCLEOTIDE SEQUENCE</scope>
</reference>
<proteinExistence type="predicted"/>
<comment type="caution">
    <text evidence="1">The sequence shown here is derived from an EMBL/GenBank/DDBJ whole genome shotgun (WGS) entry which is preliminary data.</text>
</comment>
<dbReference type="EMBL" id="LAZR01013584">
    <property type="protein sequence ID" value="KKM21281.1"/>
    <property type="molecule type" value="Genomic_DNA"/>
</dbReference>
<accession>A0A0F9I0U0</accession>
<name>A0A0F9I0U0_9ZZZZ</name>
<dbReference type="AlphaFoldDB" id="A0A0F9I0U0"/>
<organism evidence="1">
    <name type="scientific">marine sediment metagenome</name>
    <dbReference type="NCBI Taxonomy" id="412755"/>
    <lineage>
        <taxon>unclassified sequences</taxon>
        <taxon>metagenomes</taxon>
        <taxon>ecological metagenomes</taxon>
    </lineage>
</organism>
<gene>
    <name evidence="1" type="ORF">LCGC14_1637010</name>
</gene>
<protein>
    <submittedName>
        <fullName evidence="1">Uncharacterized protein</fullName>
    </submittedName>
</protein>
<sequence length="111" mass="13253">MINDTRDSASNDLFSNDWFGRSKKLSIWDDTSSGCYNSNIAWGEAIEHVDSIDEDARFKNYYRDYTDCHQLVIITYPKKILFYNMKQRIEFKGSCSRKHQRPRKLRGQRLF</sequence>
<evidence type="ECO:0000313" key="1">
    <source>
        <dbReference type="EMBL" id="KKM21281.1"/>
    </source>
</evidence>